<organism evidence="3 4">
    <name type="scientific">Nocardioides endophyticus</name>
    <dbReference type="NCBI Taxonomy" id="1353775"/>
    <lineage>
        <taxon>Bacteria</taxon>
        <taxon>Bacillati</taxon>
        <taxon>Actinomycetota</taxon>
        <taxon>Actinomycetes</taxon>
        <taxon>Propionibacteriales</taxon>
        <taxon>Nocardioidaceae</taxon>
        <taxon>Nocardioides</taxon>
    </lineage>
</organism>
<dbReference type="EMBL" id="BAABKN010000011">
    <property type="protein sequence ID" value="GAA4734358.1"/>
    <property type="molecule type" value="Genomic_DNA"/>
</dbReference>
<proteinExistence type="predicted"/>
<comment type="caution">
    <text evidence="3">The sequence shown here is derived from an EMBL/GenBank/DDBJ whole genome shotgun (WGS) entry which is preliminary data.</text>
</comment>
<evidence type="ECO:0000313" key="3">
    <source>
        <dbReference type="EMBL" id="GAA4734358.1"/>
    </source>
</evidence>
<name>A0ABP8YNP3_9ACTN</name>
<dbReference type="Proteomes" id="UP001499882">
    <property type="component" value="Unassembled WGS sequence"/>
</dbReference>
<feature type="transmembrane region" description="Helical" evidence="2">
    <location>
        <begin position="48"/>
        <end position="67"/>
    </location>
</feature>
<dbReference type="RefSeq" id="WP_345526372.1">
    <property type="nucleotide sequence ID" value="NZ_BAABKN010000011.1"/>
</dbReference>
<keyword evidence="2" id="KW-0812">Transmembrane</keyword>
<gene>
    <name evidence="3" type="ORF">GCM10023350_17470</name>
</gene>
<keyword evidence="2" id="KW-0472">Membrane</keyword>
<protein>
    <submittedName>
        <fullName evidence="3">Uncharacterized protein</fullName>
    </submittedName>
</protein>
<reference evidence="4" key="1">
    <citation type="journal article" date="2019" name="Int. J. Syst. Evol. Microbiol.">
        <title>The Global Catalogue of Microorganisms (GCM) 10K type strain sequencing project: providing services to taxonomists for standard genome sequencing and annotation.</title>
        <authorList>
            <consortium name="The Broad Institute Genomics Platform"/>
            <consortium name="The Broad Institute Genome Sequencing Center for Infectious Disease"/>
            <person name="Wu L."/>
            <person name="Ma J."/>
        </authorList>
    </citation>
    <scope>NUCLEOTIDE SEQUENCE [LARGE SCALE GENOMIC DNA]</scope>
    <source>
        <strain evidence="4">JCM 18532</strain>
    </source>
</reference>
<evidence type="ECO:0000313" key="4">
    <source>
        <dbReference type="Proteomes" id="UP001499882"/>
    </source>
</evidence>
<evidence type="ECO:0000256" key="1">
    <source>
        <dbReference type="SAM" id="MobiDB-lite"/>
    </source>
</evidence>
<feature type="compositionally biased region" description="Acidic residues" evidence="1">
    <location>
        <begin position="93"/>
        <end position="104"/>
    </location>
</feature>
<feature type="compositionally biased region" description="Low complexity" evidence="1">
    <location>
        <begin position="82"/>
        <end position="92"/>
    </location>
</feature>
<sequence length="117" mass="12703">MSTTQIERQTGRHPVNVGHLVMGIAFLGLVGVWALIQSDTVDGSEVRWLLPVPWVLAGLAGLLAIGISGSKRWTTRQTGWVPATEPTATEPTAYDDDITTDDITTDTTVLETDEENR</sequence>
<feature type="region of interest" description="Disordered" evidence="1">
    <location>
        <begin position="76"/>
        <end position="117"/>
    </location>
</feature>
<evidence type="ECO:0000256" key="2">
    <source>
        <dbReference type="SAM" id="Phobius"/>
    </source>
</evidence>
<keyword evidence="2" id="KW-1133">Transmembrane helix</keyword>
<keyword evidence="4" id="KW-1185">Reference proteome</keyword>
<accession>A0ABP8YNP3</accession>
<feature type="transmembrane region" description="Helical" evidence="2">
    <location>
        <begin position="17"/>
        <end position="36"/>
    </location>
</feature>